<dbReference type="AlphaFoldDB" id="A0A2T7C266"/>
<keyword evidence="2" id="KW-1185">Reference proteome</keyword>
<dbReference type="GO" id="GO:0030515">
    <property type="term" value="F:snoRNA binding"/>
    <property type="evidence" value="ECO:0007669"/>
    <property type="project" value="InterPro"/>
</dbReference>
<name>A0A2T7C266_9POAL</name>
<organism evidence="1 2">
    <name type="scientific">Panicum hallii var. hallii</name>
    <dbReference type="NCBI Taxonomy" id="1504633"/>
    <lineage>
        <taxon>Eukaryota</taxon>
        <taxon>Viridiplantae</taxon>
        <taxon>Streptophyta</taxon>
        <taxon>Embryophyta</taxon>
        <taxon>Tracheophyta</taxon>
        <taxon>Spermatophyta</taxon>
        <taxon>Magnoliopsida</taxon>
        <taxon>Liliopsida</taxon>
        <taxon>Poales</taxon>
        <taxon>Poaceae</taxon>
        <taxon>PACMAD clade</taxon>
        <taxon>Panicoideae</taxon>
        <taxon>Panicodae</taxon>
        <taxon>Paniceae</taxon>
        <taxon>Panicinae</taxon>
        <taxon>Panicum</taxon>
        <taxon>Panicum sect. Panicum</taxon>
    </lineage>
</organism>
<accession>A0A2T7C266</accession>
<reference evidence="1 2" key="1">
    <citation type="submission" date="2018-04" db="EMBL/GenBank/DDBJ databases">
        <title>WGS assembly of Panicum hallii var. hallii HAL2.</title>
        <authorList>
            <person name="Lovell J."/>
            <person name="Jenkins J."/>
            <person name="Lowry D."/>
            <person name="Mamidi S."/>
            <person name="Sreedasyam A."/>
            <person name="Weng X."/>
            <person name="Barry K."/>
            <person name="Bonette J."/>
            <person name="Campitelli B."/>
            <person name="Daum C."/>
            <person name="Gordon S."/>
            <person name="Gould B."/>
            <person name="Lipzen A."/>
            <person name="MacQueen A."/>
            <person name="Palacio-Mejia J."/>
            <person name="Plott C."/>
            <person name="Shakirov E."/>
            <person name="Shu S."/>
            <person name="Yoshinaga Y."/>
            <person name="Zane M."/>
            <person name="Rokhsar D."/>
            <person name="Grimwood J."/>
            <person name="Schmutz J."/>
            <person name="Juenger T."/>
        </authorList>
    </citation>
    <scope>NUCLEOTIDE SEQUENCE [LARGE SCALE GENOMIC DNA]</scope>
    <source>
        <strain evidence="2">cv. HAL2</strain>
    </source>
</reference>
<sequence length="202" mass="23326">MIRSHHSSGQKLAVGRSDYKRIIEAKLKIHCLFDEPVMELMWGLKNIMKSLVPAETCELTTEDRRHMSKGMQLILNKYGFKVEPEMVDEDLITIATALYESDYCVNRFAEFLHRGGKYLKEVSGIDCQNLDLQKLATALKLLSYLKEKIKTGTSSEMLSEDMASTLVDQAHMYERKLHKGTCLNIYKEILFSRAVRSRRWCP</sequence>
<evidence type="ECO:0000313" key="2">
    <source>
        <dbReference type="Proteomes" id="UP000244336"/>
    </source>
</evidence>
<dbReference type="Proteomes" id="UP000244336">
    <property type="component" value="Chromosome 9"/>
</dbReference>
<protein>
    <submittedName>
        <fullName evidence="1">Uncharacterized protein</fullName>
    </submittedName>
</protein>
<dbReference type="GO" id="GO:0031428">
    <property type="term" value="C:box C/D methylation guide snoRNP complex"/>
    <property type="evidence" value="ECO:0007669"/>
    <property type="project" value="InterPro"/>
</dbReference>
<dbReference type="EMBL" id="CM009757">
    <property type="protein sequence ID" value="PUZ37438.1"/>
    <property type="molecule type" value="Genomic_DNA"/>
</dbReference>
<proteinExistence type="predicted"/>
<dbReference type="OrthoDB" id="681766at2759"/>
<gene>
    <name evidence="1" type="ORF">GQ55_9G119800</name>
</gene>
<dbReference type="PANTHER" id="PTHR10894">
    <property type="entry name" value="NUCLEOLAR PROTEIN 5 NUCLEOLAR PROTEIN NOP5 NOP58"/>
    <property type="match status" value="1"/>
</dbReference>
<dbReference type="PANTHER" id="PTHR10894:SF1">
    <property type="entry name" value="NUCLEOLAR PROTEIN 58"/>
    <property type="match status" value="1"/>
</dbReference>
<dbReference type="Gramene" id="PUZ37438">
    <property type="protein sequence ID" value="PUZ37438"/>
    <property type="gene ID" value="GQ55_9G119800"/>
</dbReference>
<dbReference type="InterPro" id="IPR045056">
    <property type="entry name" value="Nop56/Nop58"/>
</dbReference>
<evidence type="ECO:0000313" key="1">
    <source>
        <dbReference type="EMBL" id="PUZ37438.1"/>
    </source>
</evidence>
<dbReference type="GO" id="GO:0032040">
    <property type="term" value="C:small-subunit processome"/>
    <property type="evidence" value="ECO:0007669"/>
    <property type="project" value="InterPro"/>
</dbReference>